<dbReference type="PANTHER" id="PTHR43630:SF2">
    <property type="entry name" value="GLYCOSYLTRANSFERASE"/>
    <property type="match status" value="1"/>
</dbReference>
<evidence type="ECO:0000313" key="3">
    <source>
        <dbReference type="Proteomes" id="UP000661112"/>
    </source>
</evidence>
<accession>A0ABR8D5S9</accession>
<evidence type="ECO:0000313" key="2">
    <source>
        <dbReference type="EMBL" id="MBD2501501.1"/>
    </source>
</evidence>
<keyword evidence="3" id="KW-1185">Reference proteome</keyword>
<dbReference type="EMBL" id="JACJSG010000015">
    <property type="protein sequence ID" value="MBD2501501.1"/>
    <property type="molecule type" value="Genomic_DNA"/>
</dbReference>
<dbReference type="Gene3D" id="3.90.550.10">
    <property type="entry name" value="Spore Coat Polysaccharide Biosynthesis Protein SpsA, Chain A"/>
    <property type="match status" value="1"/>
</dbReference>
<reference evidence="2 3" key="1">
    <citation type="journal article" date="2020" name="ISME J.">
        <title>Comparative genomics reveals insights into cyanobacterial evolution and habitat adaptation.</title>
        <authorList>
            <person name="Chen M.Y."/>
            <person name="Teng W.K."/>
            <person name="Zhao L."/>
            <person name="Hu C.X."/>
            <person name="Zhou Y.K."/>
            <person name="Han B.P."/>
            <person name="Song L.R."/>
            <person name="Shu W.S."/>
        </authorList>
    </citation>
    <scope>NUCLEOTIDE SEQUENCE [LARGE SCALE GENOMIC DNA]</scope>
    <source>
        <strain evidence="2 3">FACHB-119</strain>
    </source>
</reference>
<organism evidence="2 3">
    <name type="scientific">Anabaena azotica FACHB-119</name>
    <dbReference type="NCBI Taxonomy" id="947527"/>
    <lineage>
        <taxon>Bacteria</taxon>
        <taxon>Bacillati</taxon>
        <taxon>Cyanobacteriota</taxon>
        <taxon>Cyanophyceae</taxon>
        <taxon>Nostocales</taxon>
        <taxon>Nostocaceae</taxon>
        <taxon>Anabaena</taxon>
        <taxon>Anabaena azotica</taxon>
    </lineage>
</organism>
<dbReference type="InterPro" id="IPR001173">
    <property type="entry name" value="Glyco_trans_2-like"/>
</dbReference>
<evidence type="ECO:0000259" key="1">
    <source>
        <dbReference type="Pfam" id="PF00535"/>
    </source>
</evidence>
<sequence length="255" mass="29215">MLEEITPLILTYNEAPNIARTLKKLDWANTIVVIDSYSNDATLDILSSYPQVQIFSRKFDSFASQCNYGLTKITSSWVLSLDADYILTDELIAEIQAIPANSDVNSYSIRFKYCVFGKPLRGTLLPPRKALYKKEQAVYQDDGHAHRVVVEGKSTMLSGYIHHDDRKSLSRWLAAQDRYMIIETEKLLTTPTHELSWGDRIRKQKIVAPLIILFYCLILKGGILDGWQGWYYAFQRVLAEMLLATRLIETEKLSP</sequence>
<proteinExistence type="predicted"/>
<protein>
    <submittedName>
        <fullName evidence="2">Glycosyltransferase family 2 protein</fullName>
    </submittedName>
</protein>
<dbReference type="CDD" id="cd02511">
    <property type="entry name" value="Beta4Glucosyltransferase"/>
    <property type="match status" value="1"/>
</dbReference>
<name>A0ABR8D5S9_9NOST</name>
<dbReference type="Proteomes" id="UP000661112">
    <property type="component" value="Unassembled WGS sequence"/>
</dbReference>
<dbReference type="PANTHER" id="PTHR43630">
    <property type="entry name" value="POLY-BETA-1,6-N-ACETYL-D-GLUCOSAMINE SYNTHASE"/>
    <property type="match status" value="1"/>
</dbReference>
<comment type="caution">
    <text evidence="2">The sequence shown here is derived from an EMBL/GenBank/DDBJ whole genome shotgun (WGS) entry which is preliminary data.</text>
</comment>
<dbReference type="RefSeq" id="WP_190472435.1">
    <property type="nucleotide sequence ID" value="NZ_JACJSG010000015.1"/>
</dbReference>
<dbReference type="SUPFAM" id="SSF53448">
    <property type="entry name" value="Nucleotide-diphospho-sugar transferases"/>
    <property type="match status" value="1"/>
</dbReference>
<dbReference type="Pfam" id="PF00535">
    <property type="entry name" value="Glycos_transf_2"/>
    <property type="match status" value="1"/>
</dbReference>
<dbReference type="InterPro" id="IPR029044">
    <property type="entry name" value="Nucleotide-diphossugar_trans"/>
</dbReference>
<feature type="domain" description="Glycosyltransferase 2-like" evidence="1">
    <location>
        <begin position="9"/>
        <end position="96"/>
    </location>
</feature>
<gene>
    <name evidence="2" type="ORF">H6G83_12970</name>
</gene>